<dbReference type="PROSITE" id="PS51257">
    <property type="entry name" value="PROKAR_LIPOPROTEIN"/>
    <property type="match status" value="1"/>
</dbReference>
<dbReference type="OrthoDB" id="7066359at2"/>
<sequence>MTGRFRMKTYLRCTLAIITLISLSGCGLKGPLYFPPEDTQAKMTQSSQPSQQVESASTQTN</sequence>
<dbReference type="GO" id="GO:0009279">
    <property type="term" value="C:cell outer membrane"/>
    <property type="evidence" value="ECO:0007669"/>
    <property type="project" value="UniProtKB-SubCell"/>
</dbReference>
<evidence type="ECO:0000313" key="10">
    <source>
        <dbReference type="EMBL" id="QIF92562.1"/>
    </source>
</evidence>
<dbReference type="Proteomes" id="UP000503287">
    <property type="component" value="Chromosome"/>
</dbReference>
<feature type="region of interest" description="Disordered" evidence="9">
    <location>
        <begin position="37"/>
        <end position="61"/>
    </location>
</feature>
<dbReference type="AlphaFoldDB" id="A0A6G6SDD2"/>
<evidence type="ECO:0000256" key="6">
    <source>
        <dbReference type="ARBA" id="ARBA00023288"/>
    </source>
</evidence>
<dbReference type="NCBIfam" id="NF047847">
    <property type="entry name" value="SS_mature_LptM"/>
    <property type="match status" value="1"/>
</dbReference>
<evidence type="ECO:0000256" key="4">
    <source>
        <dbReference type="ARBA" id="ARBA00023139"/>
    </source>
</evidence>
<evidence type="ECO:0000313" key="11">
    <source>
        <dbReference type="Proteomes" id="UP000503287"/>
    </source>
</evidence>
<dbReference type="Pfam" id="PF13627">
    <property type="entry name" value="LptM_cons"/>
    <property type="match status" value="1"/>
</dbReference>
<evidence type="ECO:0000256" key="5">
    <source>
        <dbReference type="ARBA" id="ARBA00023237"/>
    </source>
</evidence>
<comment type="similarity">
    <text evidence="7">Belongs to the LptM family.</text>
</comment>
<evidence type="ECO:0000256" key="9">
    <source>
        <dbReference type="SAM" id="MobiDB-lite"/>
    </source>
</evidence>
<gene>
    <name evidence="10" type="ORF">GTH24_01070</name>
</gene>
<accession>A0A6G6SDD2</accession>
<keyword evidence="6" id="KW-0449">Lipoprotein</keyword>
<keyword evidence="11" id="KW-1185">Reference proteome</keyword>
<keyword evidence="2" id="KW-0732">Signal</keyword>
<comment type="subcellular location">
    <subcellularLocation>
        <location evidence="1">Cell outer membrane</location>
        <topology evidence="1">Lipid-anchor</topology>
    </subcellularLocation>
</comment>
<name>A0A6G6SDD2_PROVU</name>
<dbReference type="EMBL" id="CP047344">
    <property type="protein sequence ID" value="QIF92562.1"/>
    <property type="molecule type" value="Genomic_DNA"/>
</dbReference>
<evidence type="ECO:0000256" key="8">
    <source>
        <dbReference type="ARBA" id="ARBA00049730"/>
    </source>
</evidence>
<evidence type="ECO:0000256" key="2">
    <source>
        <dbReference type="ARBA" id="ARBA00022729"/>
    </source>
</evidence>
<keyword evidence="4" id="KW-0564">Palmitate</keyword>
<organism evidence="10 11">
    <name type="scientific">Proteus vulgaris</name>
    <dbReference type="NCBI Taxonomy" id="585"/>
    <lineage>
        <taxon>Bacteria</taxon>
        <taxon>Pseudomonadati</taxon>
        <taxon>Pseudomonadota</taxon>
        <taxon>Gammaproteobacteria</taxon>
        <taxon>Enterobacterales</taxon>
        <taxon>Morganellaceae</taxon>
        <taxon>Proteus</taxon>
    </lineage>
</organism>
<keyword evidence="5" id="KW-0998">Cell outer membrane</keyword>
<reference evidence="10 11" key="1">
    <citation type="submission" date="2020-01" db="EMBL/GenBank/DDBJ databases">
        <title>The genomic epidemiology of tigecycline resistance gene tet(X) variants in a swine farm in China.</title>
        <authorList>
            <person name="Peng K."/>
            <person name="Li R."/>
        </authorList>
    </citation>
    <scope>NUCLEOTIDE SEQUENCE [LARGE SCALE GENOMIC DNA]</scope>
    <source>
        <strain evidence="10 11">ZN3</strain>
    </source>
</reference>
<evidence type="ECO:0000256" key="1">
    <source>
        <dbReference type="ARBA" id="ARBA00004459"/>
    </source>
</evidence>
<protein>
    <recommendedName>
        <fullName evidence="8">LPS-assembly lipoprotein LptM</fullName>
    </recommendedName>
</protein>
<evidence type="ECO:0000256" key="7">
    <source>
        <dbReference type="ARBA" id="ARBA00049647"/>
    </source>
</evidence>
<keyword evidence="3" id="KW-0472">Membrane</keyword>
<dbReference type="InterPro" id="IPR032831">
    <property type="entry name" value="LptM_cons"/>
</dbReference>
<evidence type="ECO:0000256" key="3">
    <source>
        <dbReference type="ARBA" id="ARBA00023136"/>
    </source>
</evidence>
<proteinExistence type="inferred from homology"/>
<feature type="compositionally biased region" description="Polar residues" evidence="9">
    <location>
        <begin position="41"/>
        <end position="61"/>
    </location>
</feature>